<dbReference type="SUPFAM" id="SSF56672">
    <property type="entry name" value="DNA/RNA polymerases"/>
    <property type="match status" value="1"/>
</dbReference>
<organism evidence="2 3">
    <name type="scientific">Ramazzottius varieornatus</name>
    <name type="common">Water bear</name>
    <name type="synonym">Tardigrade</name>
    <dbReference type="NCBI Taxonomy" id="947166"/>
    <lineage>
        <taxon>Eukaryota</taxon>
        <taxon>Metazoa</taxon>
        <taxon>Ecdysozoa</taxon>
        <taxon>Tardigrada</taxon>
        <taxon>Eutardigrada</taxon>
        <taxon>Parachela</taxon>
        <taxon>Hypsibioidea</taxon>
        <taxon>Ramazzottiidae</taxon>
        <taxon>Ramazzottius</taxon>
    </lineage>
</organism>
<name>A0A1D1VJC9_RAMVA</name>
<dbReference type="EMBL" id="BDGG01000005">
    <property type="protein sequence ID" value="GAU99857.1"/>
    <property type="molecule type" value="Genomic_DNA"/>
</dbReference>
<protein>
    <recommendedName>
        <fullName evidence="1">Reverse transcriptase domain-containing protein</fullName>
    </recommendedName>
</protein>
<dbReference type="OrthoDB" id="407509at2759"/>
<proteinExistence type="predicted"/>
<feature type="domain" description="Reverse transcriptase" evidence="1">
    <location>
        <begin position="34"/>
        <end position="166"/>
    </location>
</feature>
<dbReference type="Proteomes" id="UP000186922">
    <property type="component" value="Unassembled WGS sequence"/>
</dbReference>
<accession>A0A1D1VJC9</accession>
<keyword evidence="3" id="KW-1185">Reference proteome</keyword>
<evidence type="ECO:0000259" key="1">
    <source>
        <dbReference type="PROSITE" id="PS50878"/>
    </source>
</evidence>
<dbReference type="PANTHER" id="PTHR19446">
    <property type="entry name" value="REVERSE TRANSCRIPTASES"/>
    <property type="match status" value="1"/>
</dbReference>
<comment type="caution">
    <text evidence="2">The sequence shown here is derived from an EMBL/GenBank/DDBJ whole genome shotgun (WGS) entry which is preliminary data.</text>
</comment>
<dbReference type="InterPro" id="IPR043502">
    <property type="entry name" value="DNA/RNA_pol_sf"/>
</dbReference>
<reference evidence="2 3" key="1">
    <citation type="journal article" date="2016" name="Nat. Commun.">
        <title>Extremotolerant tardigrade genome and improved radiotolerance of human cultured cells by tardigrade-unique protein.</title>
        <authorList>
            <person name="Hashimoto T."/>
            <person name="Horikawa D.D."/>
            <person name="Saito Y."/>
            <person name="Kuwahara H."/>
            <person name="Kozuka-Hata H."/>
            <person name="Shin-I T."/>
            <person name="Minakuchi Y."/>
            <person name="Ohishi K."/>
            <person name="Motoyama A."/>
            <person name="Aizu T."/>
            <person name="Enomoto A."/>
            <person name="Kondo K."/>
            <person name="Tanaka S."/>
            <person name="Hara Y."/>
            <person name="Koshikawa S."/>
            <person name="Sagara H."/>
            <person name="Miura T."/>
            <person name="Yokobori S."/>
            <person name="Miyagawa K."/>
            <person name="Suzuki Y."/>
            <person name="Kubo T."/>
            <person name="Oyama M."/>
            <person name="Kohara Y."/>
            <person name="Fujiyama A."/>
            <person name="Arakawa K."/>
            <person name="Katayama T."/>
            <person name="Toyoda A."/>
            <person name="Kunieda T."/>
        </authorList>
    </citation>
    <scope>NUCLEOTIDE SEQUENCE [LARGE SCALE GENOMIC DNA]</scope>
    <source>
        <strain evidence="2 3">YOKOZUNA-1</strain>
    </source>
</reference>
<evidence type="ECO:0000313" key="3">
    <source>
        <dbReference type="Proteomes" id="UP000186922"/>
    </source>
</evidence>
<dbReference type="Pfam" id="PF00078">
    <property type="entry name" value="RVT_1"/>
    <property type="match status" value="1"/>
</dbReference>
<gene>
    <name evidence="2" type="primary">RvY_10797-1</name>
    <name evidence="2" type="synonym">RvY_10797.1</name>
    <name evidence="2" type="ORF">RvY_10797</name>
</gene>
<dbReference type="STRING" id="947166.A0A1D1VJC9"/>
<sequence length="166" mass="18615">MGGGGLTQIFFITNRLLKIAGTSILHPLSRLFNLIVSSKQYPTAWEQADVVLIPKKVCSQFRPISLLPPLSKLFEKIATSHLTNYLNSHGLLSDSQFGFRRRRSSEMQLLLMAYHYSQALLRREEVDVVYLDCSKAFDKPPHSTIVTSLSSNGVGGELKDLLSDYL</sequence>
<evidence type="ECO:0000313" key="2">
    <source>
        <dbReference type="EMBL" id="GAU99857.1"/>
    </source>
</evidence>
<dbReference type="AlphaFoldDB" id="A0A1D1VJC9"/>
<dbReference type="InterPro" id="IPR000477">
    <property type="entry name" value="RT_dom"/>
</dbReference>
<dbReference type="PROSITE" id="PS50878">
    <property type="entry name" value="RT_POL"/>
    <property type="match status" value="1"/>
</dbReference>